<evidence type="ECO:0000256" key="1">
    <source>
        <dbReference type="SAM" id="MobiDB-lite"/>
    </source>
</evidence>
<dbReference type="Proteomes" id="UP000536262">
    <property type="component" value="Unassembled WGS sequence"/>
</dbReference>
<comment type="caution">
    <text evidence="2">The sequence shown here is derived from an EMBL/GenBank/DDBJ whole genome shotgun (WGS) entry which is preliminary data.</text>
</comment>
<name>A0A7X0KKR3_9HYPH</name>
<dbReference type="AlphaFoldDB" id="A0A7X0KKR3"/>
<accession>A0A7X0KKR3</accession>
<feature type="region of interest" description="Disordered" evidence="1">
    <location>
        <begin position="39"/>
        <end position="65"/>
    </location>
</feature>
<dbReference type="InterPro" id="IPR029068">
    <property type="entry name" value="Glyas_Bleomycin-R_OHBP_Dase"/>
</dbReference>
<dbReference type="RefSeq" id="WP_156381352.1">
    <property type="nucleotide sequence ID" value="NZ_BAABEG010000001.1"/>
</dbReference>
<dbReference type="Gene3D" id="3.10.180.10">
    <property type="entry name" value="2,3-Dihydroxybiphenyl 1,2-Dioxygenase, domain 1"/>
    <property type="match status" value="1"/>
</dbReference>
<reference evidence="2 3" key="1">
    <citation type="submission" date="2020-08" db="EMBL/GenBank/DDBJ databases">
        <title>Genomic Encyclopedia of Type Strains, Phase IV (KMG-IV): sequencing the most valuable type-strain genomes for metagenomic binning, comparative biology and taxonomic classification.</title>
        <authorList>
            <person name="Goeker M."/>
        </authorList>
    </citation>
    <scope>NUCLEOTIDE SEQUENCE [LARGE SCALE GENOMIC DNA]</scope>
    <source>
        <strain evidence="2 3">DSM 7051</strain>
    </source>
</reference>
<dbReference type="EMBL" id="JACHOU010000003">
    <property type="protein sequence ID" value="MBB6354269.1"/>
    <property type="molecule type" value="Genomic_DNA"/>
</dbReference>
<keyword evidence="3" id="KW-1185">Reference proteome</keyword>
<evidence type="ECO:0000313" key="3">
    <source>
        <dbReference type="Proteomes" id="UP000536262"/>
    </source>
</evidence>
<organism evidence="2 3">
    <name type="scientific">Aminobacter aganoensis</name>
    <dbReference type="NCBI Taxonomy" id="83264"/>
    <lineage>
        <taxon>Bacteria</taxon>
        <taxon>Pseudomonadati</taxon>
        <taxon>Pseudomonadota</taxon>
        <taxon>Alphaproteobacteria</taxon>
        <taxon>Hyphomicrobiales</taxon>
        <taxon>Phyllobacteriaceae</taxon>
        <taxon>Aminobacter</taxon>
    </lineage>
</organism>
<evidence type="ECO:0000313" key="2">
    <source>
        <dbReference type="EMBL" id="MBB6354269.1"/>
    </source>
</evidence>
<protein>
    <submittedName>
        <fullName evidence="2">Putative glyoxalase superfamily protein PhnB</fullName>
    </submittedName>
</protein>
<proteinExistence type="predicted"/>
<sequence>MKFVNHPFSNGNCREAFGFYAKVFDGEIVGNADASRNALDDQPRQCRRIGGANAISRGKHDLSSH</sequence>
<gene>
    <name evidence="2" type="ORF">GGR00_002043</name>
</gene>